<dbReference type="GO" id="GO:0047617">
    <property type="term" value="F:fatty acyl-CoA hydrolase activity"/>
    <property type="evidence" value="ECO:0007669"/>
    <property type="project" value="TreeGrafter"/>
</dbReference>
<dbReference type="PIRSF" id="PIRSF003230">
    <property type="entry name" value="YbgC"/>
    <property type="match status" value="1"/>
</dbReference>
<dbReference type="CDD" id="cd00586">
    <property type="entry name" value="4HBT"/>
    <property type="match status" value="1"/>
</dbReference>
<dbReference type="EMBL" id="AZAC01000056">
    <property type="protein sequence ID" value="KIX11471.1"/>
    <property type="molecule type" value="Genomic_DNA"/>
</dbReference>
<organism evidence="3 4">
    <name type="scientific">Dethiosulfatarculus sandiegensis</name>
    <dbReference type="NCBI Taxonomy" id="1429043"/>
    <lineage>
        <taxon>Bacteria</taxon>
        <taxon>Pseudomonadati</taxon>
        <taxon>Thermodesulfobacteriota</taxon>
        <taxon>Desulfarculia</taxon>
        <taxon>Desulfarculales</taxon>
        <taxon>Desulfarculaceae</taxon>
        <taxon>Dethiosulfatarculus</taxon>
    </lineage>
</organism>
<dbReference type="OrthoDB" id="9808429at2"/>
<dbReference type="AlphaFoldDB" id="A0A0D2J721"/>
<accession>A0A0D2J721</accession>
<evidence type="ECO:0000256" key="2">
    <source>
        <dbReference type="ARBA" id="ARBA00022801"/>
    </source>
</evidence>
<keyword evidence="4" id="KW-1185">Reference proteome</keyword>
<comment type="caution">
    <text evidence="3">The sequence shown here is derived from an EMBL/GenBank/DDBJ whole genome shotgun (WGS) entry which is preliminary data.</text>
</comment>
<gene>
    <name evidence="3" type="ORF">X474_24835</name>
</gene>
<dbReference type="InParanoid" id="A0A0D2J721"/>
<dbReference type="InterPro" id="IPR029069">
    <property type="entry name" value="HotDog_dom_sf"/>
</dbReference>
<dbReference type="PANTHER" id="PTHR31793">
    <property type="entry name" value="4-HYDROXYBENZOYL-COA THIOESTERASE FAMILY MEMBER"/>
    <property type="match status" value="1"/>
</dbReference>
<dbReference type="Proteomes" id="UP000032233">
    <property type="component" value="Unassembled WGS sequence"/>
</dbReference>
<dbReference type="Gene3D" id="3.10.129.10">
    <property type="entry name" value="Hotdog Thioesterase"/>
    <property type="match status" value="1"/>
</dbReference>
<dbReference type="PANTHER" id="PTHR31793:SF27">
    <property type="entry name" value="NOVEL THIOESTERASE SUPERFAMILY DOMAIN AND SAPOSIN A-TYPE DOMAIN CONTAINING PROTEIN (0610012H03RIK)"/>
    <property type="match status" value="1"/>
</dbReference>
<comment type="similarity">
    <text evidence="1">Belongs to the 4-hydroxybenzoyl-CoA thioesterase family.</text>
</comment>
<evidence type="ECO:0000313" key="4">
    <source>
        <dbReference type="Proteomes" id="UP000032233"/>
    </source>
</evidence>
<dbReference type="InterPro" id="IPR006684">
    <property type="entry name" value="YbgC/YbaW"/>
</dbReference>
<dbReference type="NCBIfam" id="TIGR00051">
    <property type="entry name" value="YbgC/FadM family acyl-CoA thioesterase"/>
    <property type="match status" value="1"/>
</dbReference>
<dbReference type="FunCoup" id="A0A0D2J721">
    <property type="interactions" value="183"/>
</dbReference>
<evidence type="ECO:0000313" key="3">
    <source>
        <dbReference type="EMBL" id="KIX11471.1"/>
    </source>
</evidence>
<proteinExistence type="inferred from homology"/>
<evidence type="ECO:0000256" key="1">
    <source>
        <dbReference type="ARBA" id="ARBA00005953"/>
    </source>
</evidence>
<dbReference type="STRING" id="1429043.X474_24835"/>
<name>A0A0D2J721_9BACT</name>
<reference evidence="3 4" key="1">
    <citation type="submission" date="2013-11" db="EMBL/GenBank/DDBJ databases">
        <title>Metagenomic analysis of a methanogenic consortium involved in long chain n-alkane degradation.</title>
        <authorList>
            <person name="Davidova I.A."/>
            <person name="Callaghan A.V."/>
            <person name="Wawrik B."/>
            <person name="Pruitt S."/>
            <person name="Marks C."/>
            <person name="Duncan K.E."/>
            <person name="Suflita J.M."/>
        </authorList>
    </citation>
    <scope>NUCLEOTIDE SEQUENCE [LARGE SCALE GENOMIC DNA]</scope>
    <source>
        <strain evidence="3 4">SPR</strain>
    </source>
</reference>
<keyword evidence="2" id="KW-0378">Hydrolase</keyword>
<protein>
    <submittedName>
        <fullName evidence="3">Thioesterase</fullName>
    </submittedName>
</protein>
<dbReference type="Pfam" id="PF13279">
    <property type="entry name" value="4HBT_2"/>
    <property type="match status" value="1"/>
</dbReference>
<dbReference type="SUPFAM" id="SSF54637">
    <property type="entry name" value="Thioesterase/thiol ester dehydrase-isomerase"/>
    <property type="match status" value="1"/>
</dbReference>
<sequence length="140" mass="15590">MNRYEFRPLFGDTDAMNVVYYGNYLRYFERGRAELMRAGGGAYADLAAQGLHLPVTEAHVRYQSPARYDDPLVVSTKVAWVKRASLRFDYLITRKTSAAGEETLVSGYTVHGCVSTEGKISPLPNWLVDVARAYVSESAG</sequence>
<dbReference type="InterPro" id="IPR050563">
    <property type="entry name" value="4-hydroxybenzoyl-CoA_TE"/>
</dbReference>